<accession>A0A9E4K5Z1</accession>
<dbReference type="EMBL" id="JAEPDI010000012">
    <property type="protein sequence ID" value="MCG7940197.1"/>
    <property type="molecule type" value="Genomic_DNA"/>
</dbReference>
<name>A0A9E4K5Z1_9GAMM</name>
<sequence>MKENISYFAKGRSLKDGPVICQSEDFLLEDNREKKDLTLAELNHVFKMYLQECGIRKKDISIVGQFSLLFNDPKFSEWHTLSKSEQSDSLSDQVIFPQVYDELIMPLGVTAGDAEIIKGVVKDAIQNAIDSFSHAAFLQKKFISRFPGVKIILLMDQANKRMILAVVDNGFGAKITKPKKSHMGEEYGDDIASRFVDWVIRRFVEKEEGEIRHDIAYTGGQGMAFKKLKIELRLDVDIHFLASGAVFELRLKTFF</sequence>
<dbReference type="AlphaFoldDB" id="A0A9E4K5Z1"/>
<dbReference type="Proteomes" id="UP000886687">
    <property type="component" value="Unassembled WGS sequence"/>
</dbReference>
<proteinExistence type="predicted"/>
<reference evidence="1" key="1">
    <citation type="journal article" date="2021" name="Proc. Natl. Acad. Sci. U.S.A.">
        <title>Global biogeography of chemosynthetic symbionts reveals both localized and globally distributed symbiont groups. .</title>
        <authorList>
            <person name="Osvatic J.T."/>
            <person name="Wilkins L.G.E."/>
            <person name="Leibrecht L."/>
            <person name="Leray M."/>
            <person name="Zauner S."/>
            <person name="Polzin J."/>
            <person name="Camacho Y."/>
            <person name="Gros O."/>
            <person name="van Gils J.A."/>
            <person name="Eisen J.A."/>
            <person name="Petersen J.M."/>
            <person name="Yuen B."/>
        </authorList>
    </citation>
    <scope>NUCLEOTIDE SEQUENCE</scope>
    <source>
        <strain evidence="1">MAGL173</strain>
    </source>
</reference>
<evidence type="ECO:0000313" key="2">
    <source>
        <dbReference type="Proteomes" id="UP000886687"/>
    </source>
</evidence>
<evidence type="ECO:0000313" key="1">
    <source>
        <dbReference type="EMBL" id="MCG7940197.1"/>
    </source>
</evidence>
<organism evidence="1 2">
    <name type="scientific">Candidatus Thiodiazotropha lotti</name>
    <dbReference type="NCBI Taxonomy" id="2792787"/>
    <lineage>
        <taxon>Bacteria</taxon>
        <taxon>Pseudomonadati</taxon>
        <taxon>Pseudomonadota</taxon>
        <taxon>Gammaproteobacteria</taxon>
        <taxon>Chromatiales</taxon>
        <taxon>Sedimenticolaceae</taxon>
        <taxon>Candidatus Thiodiazotropha</taxon>
    </lineage>
</organism>
<comment type="caution">
    <text evidence="1">The sequence shown here is derived from an EMBL/GenBank/DDBJ whole genome shotgun (WGS) entry which is preliminary data.</text>
</comment>
<protein>
    <submittedName>
        <fullName evidence="1">Uncharacterized protein</fullName>
    </submittedName>
</protein>
<gene>
    <name evidence="1" type="ORF">JAZ04_15285</name>
</gene>